<evidence type="ECO:0000256" key="1">
    <source>
        <dbReference type="ARBA" id="ARBA00022574"/>
    </source>
</evidence>
<proteinExistence type="predicted"/>
<protein>
    <recommendedName>
        <fullName evidence="5">Anaphase-promoting complex subunit 4 WD40 domain-containing protein</fullName>
    </recommendedName>
</protein>
<dbReference type="Proteomes" id="UP000224854">
    <property type="component" value="Unassembled WGS sequence"/>
</dbReference>
<dbReference type="SMART" id="SM00320">
    <property type="entry name" value="WD40"/>
    <property type="match status" value="2"/>
</dbReference>
<keyword evidence="4" id="KW-1185">Reference proteome</keyword>
<evidence type="ECO:0000313" key="4">
    <source>
        <dbReference type="Proteomes" id="UP000224854"/>
    </source>
</evidence>
<dbReference type="AlphaFoldDB" id="A0A2C5Y5A0"/>
<dbReference type="InterPro" id="IPR015943">
    <property type="entry name" value="WD40/YVTN_repeat-like_dom_sf"/>
</dbReference>
<organism evidence="3 4">
    <name type="scientific">Ophiocordyceps australis</name>
    <dbReference type="NCBI Taxonomy" id="1399860"/>
    <lineage>
        <taxon>Eukaryota</taxon>
        <taxon>Fungi</taxon>
        <taxon>Dikarya</taxon>
        <taxon>Ascomycota</taxon>
        <taxon>Pezizomycotina</taxon>
        <taxon>Sordariomycetes</taxon>
        <taxon>Hypocreomycetidae</taxon>
        <taxon>Hypocreales</taxon>
        <taxon>Ophiocordycipitaceae</taxon>
        <taxon>Ophiocordyceps</taxon>
    </lineage>
</organism>
<dbReference type="EMBL" id="NJEU01000518">
    <property type="protein sequence ID" value="PHH73268.1"/>
    <property type="molecule type" value="Genomic_DNA"/>
</dbReference>
<name>A0A2C5Y5A0_9HYPO</name>
<dbReference type="PANTHER" id="PTHR22889:SF0">
    <property type="entry name" value="WD REPEAT-CONTAINING PROTEIN 89"/>
    <property type="match status" value="1"/>
</dbReference>
<dbReference type="InterPro" id="IPR036322">
    <property type="entry name" value="WD40_repeat_dom_sf"/>
</dbReference>
<evidence type="ECO:0008006" key="5">
    <source>
        <dbReference type="Google" id="ProtNLM"/>
    </source>
</evidence>
<dbReference type="InterPro" id="IPR039328">
    <property type="entry name" value="WDR89"/>
</dbReference>
<comment type="caution">
    <text evidence="3">The sequence shown here is derived from an EMBL/GenBank/DDBJ whole genome shotgun (WGS) entry which is preliminary data.</text>
</comment>
<keyword evidence="2" id="KW-0677">Repeat</keyword>
<dbReference type="OrthoDB" id="25131at2759"/>
<dbReference type="InterPro" id="IPR001680">
    <property type="entry name" value="WD40_rpt"/>
</dbReference>
<reference evidence="3 4" key="1">
    <citation type="submission" date="2017-06" db="EMBL/GenBank/DDBJ databases">
        <title>Ant-infecting Ophiocordyceps genomes reveal a high diversity of potential behavioral manipulation genes and a possible major role for enterotoxins.</title>
        <authorList>
            <person name="De Bekker C."/>
            <person name="Evans H.C."/>
            <person name="Brachmann A."/>
            <person name="Hughes D.P."/>
        </authorList>
    </citation>
    <scope>NUCLEOTIDE SEQUENCE [LARGE SCALE GENOMIC DNA]</scope>
    <source>
        <strain evidence="3 4">1348a</strain>
    </source>
</reference>
<gene>
    <name evidence="3" type="ORF">CDD82_5563</name>
</gene>
<evidence type="ECO:0000256" key="2">
    <source>
        <dbReference type="ARBA" id="ARBA00022737"/>
    </source>
</evidence>
<dbReference type="PANTHER" id="PTHR22889">
    <property type="entry name" value="WD REPEAT-CONTAINING PROTEIN 89"/>
    <property type="match status" value="1"/>
</dbReference>
<accession>A0A2C5Y5A0</accession>
<keyword evidence="1" id="KW-0853">WD repeat</keyword>
<sequence length="224" mass="24411">MHLTTARDIRSSPQPRATYTQLHSDDITALSTHPLLPGTLLSASADGLVSMHDTRIADEDEATLLTRNLGASVHRAGFLSPEMLFALSSDELFALYPVHHGKTLEFGDLRNVLACRYVADVLPKTDGSGAILGAGNQEYLFLLLLLYYLVPITEALTISSEQAFNMMLLSRSSDTNWSFDPAASIRLPGAHGAEVVRAYCFFDEHQLVFTAGEDGCIKAWRPGG</sequence>
<evidence type="ECO:0000313" key="3">
    <source>
        <dbReference type="EMBL" id="PHH73268.1"/>
    </source>
</evidence>
<dbReference type="Gene3D" id="2.130.10.10">
    <property type="entry name" value="YVTN repeat-like/Quinoprotein amine dehydrogenase"/>
    <property type="match status" value="1"/>
</dbReference>
<dbReference type="SUPFAM" id="SSF50978">
    <property type="entry name" value="WD40 repeat-like"/>
    <property type="match status" value="1"/>
</dbReference>